<keyword evidence="5 6" id="KW-0472">Membrane</keyword>
<proteinExistence type="predicted"/>
<accession>A0ABM6NIW7</accession>
<name>A0ABM6NIW7_PSEO7</name>
<keyword evidence="9" id="KW-1185">Reference proteome</keyword>
<gene>
    <name evidence="8" type="ORF">PPIS_a4294</name>
</gene>
<evidence type="ECO:0000313" key="8">
    <source>
        <dbReference type="EMBL" id="ATD08943.1"/>
    </source>
</evidence>
<dbReference type="Pfam" id="PF02706">
    <property type="entry name" value="Wzz"/>
    <property type="match status" value="1"/>
</dbReference>
<keyword evidence="4 6" id="KW-1133">Transmembrane helix</keyword>
<evidence type="ECO:0000256" key="6">
    <source>
        <dbReference type="SAM" id="Phobius"/>
    </source>
</evidence>
<keyword evidence="2" id="KW-1003">Cell membrane</keyword>
<dbReference type="RefSeq" id="WP_010368577.1">
    <property type="nucleotide sequence ID" value="NZ_CP011924.1"/>
</dbReference>
<feature type="transmembrane region" description="Helical" evidence="6">
    <location>
        <begin position="277"/>
        <end position="301"/>
    </location>
</feature>
<evidence type="ECO:0000256" key="3">
    <source>
        <dbReference type="ARBA" id="ARBA00022692"/>
    </source>
</evidence>
<evidence type="ECO:0000256" key="4">
    <source>
        <dbReference type="ARBA" id="ARBA00022989"/>
    </source>
</evidence>
<evidence type="ECO:0000259" key="7">
    <source>
        <dbReference type="Pfam" id="PF02706"/>
    </source>
</evidence>
<dbReference type="InterPro" id="IPR003856">
    <property type="entry name" value="LPS_length_determ_N"/>
</dbReference>
<feature type="domain" description="Polysaccharide chain length determinant N-terminal" evidence="7">
    <location>
        <begin position="10"/>
        <end position="109"/>
    </location>
</feature>
<dbReference type="InterPro" id="IPR050445">
    <property type="entry name" value="Bact_polysacc_biosynth/exp"/>
</dbReference>
<reference evidence="8 9" key="1">
    <citation type="submission" date="2015-06" db="EMBL/GenBank/DDBJ databases">
        <authorList>
            <person name="Xie B.-B."/>
            <person name="Rong J.-C."/>
            <person name="Qin Q.-L."/>
            <person name="Zhang Y.-Z."/>
        </authorList>
    </citation>
    <scope>NUCLEOTIDE SEQUENCE [LARGE SCALE GENOMIC DNA]</scope>
    <source>
        <strain evidence="8 9">JCM 20779</strain>
    </source>
</reference>
<dbReference type="PANTHER" id="PTHR32309">
    <property type="entry name" value="TYROSINE-PROTEIN KINASE"/>
    <property type="match status" value="1"/>
</dbReference>
<evidence type="ECO:0000256" key="5">
    <source>
        <dbReference type="ARBA" id="ARBA00023136"/>
    </source>
</evidence>
<feature type="transmembrane region" description="Helical" evidence="6">
    <location>
        <begin position="24"/>
        <end position="43"/>
    </location>
</feature>
<dbReference type="PANTHER" id="PTHR32309:SF13">
    <property type="entry name" value="FERRIC ENTEROBACTIN TRANSPORT PROTEIN FEPE"/>
    <property type="match status" value="1"/>
</dbReference>
<dbReference type="Proteomes" id="UP000016521">
    <property type="component" value="Chromosome I"/>
</dbReference>
<keyword evidence="3 6" id="KW-0812">Transmembrane</keyword>
<comment type="subcellular location">
    <subcellularLocation>
        <location evidence="1">Cell membrane</location>
        <topology evidence="1">Multi-pass membrane protein</topology>
    </subcellularLocation>
</comment>
<evidence type="ECO:0000313" key="9">
    <source>
        <dbReference type="Proteomes" id="UP000016521"/>
    </source>
</evidence>
<dbReference type="EMBL" id="CP011924">
    <property type="protein sequence ID" value="ATD08943.1"/>
    <property type="molecule type" value="Genomic_DNA"/>
</dbReference>
<evidence type="ECO:0000256" key="1">
    <source>
        <dbReference type="ARBA" id="ARBA00004651"/>
    </source>
</evidence>
<sequence>MDNSQQDTSVNLVNMWLILWKQKLFIFIFVAISCVLAVVYSLTMPNIYKSAVLLAPHDSKESSALGALGSQIGGFASLAGVNLDSGSNDTLLHLEVLKSKDFLFEFFSKYEVSKVLFGAKEYDKNSEKLLFDEEKLELSSGKWKVNPETGESFEPTLFETYESFNKLFDVKHNKVTNLVTVSIRSIDPHIAKQWVSNLISELNEQLRQRELDEKSRSIAYIQQQLDKTEVAQMKNVFYTIIEEQTKQMLLAEVREDFAFRIIESPIVAERKESPSRAVICILAAIFSVFFASGLVLVRHFMKELKGSGY</sequence>
<organism evidence="8 9">
    <name type="scientific">Pseudoalteromonas piscicida</name>
    <dbReference type="NCBI Taxonomy" id="43662"/>
    <lineage>
        <taxon>Bacteria</taxon>
        <taxon>Pseudomonadati</taxon>
        <taxon>Pseudomonadota</taxon>
        <taxon>Gammaproteobacteria</taxon>
        <taxon>Alteromonadales</taxon>
        <taxon>Pseudoalteromonadaceae</taxon>
        <taxon>Pseudoalteromonas</taxon>
    </lineage>
</organism>
<protein>
    <recommendedName>
        <fullName evidence="7">Polysaccharide chain length determinant N-terminal domain-containing protein</fullName>
    </recommendedName>
</protein>
<evidence type="ECO:0000256" key="2">
    <source>
        <dbReference type="ARBA" id="ARBA00022475"/>
    </source>
</evidence>